<dbReference type="InterPro" id="IPR052509">
    <property type="entry name" value="Metal_resp_DNA-bind_regulator"/>
</dbReference>
<gene>
    <name evidence="2" type="ORF">ERS852551_03116</name>
</gene>
<proteinExistence type="predicted"/>
<name>A0A174TJN1_9FIRM</name>
<dbReference type="EMBL" id="CZBE01000026">
    <property type="protein sequence ID" value="CUQ10294.1"/>
    <property type="molecule type" value="Genomic_DNA"/>
</dbReference>
<dbReference type="Pfam" id="PF03551">
    <property type="entry name" value="PadR"/>
    <property type="match status" value="1"/>
</dbReference>
<evidence type="ECO:0000259" key="1">
    <source>
        <dbReference type="Pfam" id="PF03551"/>
    </source>
</evidence>
<dbReference type="Proteomes" id="UP000095765">
    <property type="component" value="Unassembled WGS sequence"/>
</dbReference>
<dbReference type="RefSeq" id="WP_055245852.1">
    <property type="nucleotide sequence ID" value="NZ_CZBE01000026.1"/>
</dbReference>
<organism evidence="2 3">
    <name type="scientific">Anaerotruncus colihominis</name>
    <dbReference type="NCBI Taxonomy" id="169435"/>
    <lineage>
        <taxon>Bacteria</taxon>
        <taxon>Bacillati</taxon>
        <taxon>Bacillota</taxon>
        <taxon>Clostridia</taxon>
        <taxon>Eubacteriales</taxon>
        <taxon>Oscillospiraceae</taxon>
        <taxon>Anaerotruncus</taxon>
    </lineage>
</organism>
<dbReference type="SUPFAM" id="SSF46785">
    <property type="entry name" value="Winged helix' DNA-binding domain"/>
    <property type="match status" value="1"/>
</dbReference>
<sequence length="174" mass="19885">MSSIDLVILGIVLEKPQSAYDIQKDVEYHHFSRWTKISVPSIYRKVLQLSEKGYLQSDIVKGDKFADKAIYSITDQGRAYFKELMVSCAAGPVPLLFDFNVVITNLNKMDKAEALELVSALRRSIQSSAESNEGYARKFADIPLVGRTVFEQQQLLYRALLEWLDHFEGQFLEE</sequence>
<reference evidence="2 3" key="1">
    <citation type="submission" date="2015-09" db="EMBL/GenBank/DDBJ databases">
        <authorList>
            <consortium name="Pathogen Informatics"/>
        </authorList>
    </citation>
    <scope>NUCLEOTIDE SEQUENCE [LARGE SCALE GENOMIC DNA]</scope>
    <source>
        <strain evidence="2 3">2789STDY5834939</strain>
    </source>
</reference>
<protein>
    <submittedName>
        <fullName evidence="2">Transcriptional regulator, Acidobacterial, PadR-family</fullName>
    </submittedName>
</protein>
<dbReference type="AlphaFoldDB" id="A0A174TJN1"/>
<dbReference type="InterPro" id="IPR005149">
    <property type="entry name" value="Tscrpt_reg_PadR_N"/>
</dbReference>
<feature type="domain" description="Transcription regulator PadR N-terminal" evidence="1">
    <location>
        <begin position="8"/>
        <end position="83"/>
    </location>
</feature>
<dbReference type="InterPro" id="IPR036390">
    <property type="entry name" value="WH_DNA-bd_sf"/>
</dbReference>
<dbReference type="OrthoDB" id="9808762at2"/>
<dbReference type="PANTHER" id="PTHR33169:SF14">
    <property type="entry name" value="TRANSCRIPTIONAL REGULATOR RV3488"/>
    <property type="match status" value="1"/>
</dbReference>
<evidence type="ECO:0000313" key="3">
    <source>
        <dbReference type="Proteomes" id="UP000095765"/>
    </source>
</evidence>
<evidence type="ECO:0000313" key="2">
    <source>
        <dbReference type="EMBL" id="CUQ10294.1"/>
    </source>
</evidence>
<dbReference type="PANTHER" id="PTHR33169">
    <property type="entry name" value="PADR-FAMILY TRANSCRIPTIONAL REGULATOR"/>
    <property type="match status" value="1"/>
</dbReference>
<dbReference type="Gene3D" id="1.10.10.10">
    <property type="entry name" value="Winged helix-like DNA-binding domain superfamily/Winged helix DNA-binding domain"/>
    <property type="match status" value="1"/>
</dbReference>
<dbReference type="InterPro" id="IPR036388">
    <property type="entry name" value="WH-like_DNA-bd_sf"/>
</dbReference>
<accession>A0A174TJN1</accession>